<sequence>MESLGAFPDGEWDCFHRIFATEELDFTPQFLGQSSFLLGQDEGLNFGIQSTFFPTPESNIGVAENDESIFYSLEALTSNLHYISQESSYSSNSSISTFFDATPSHENYYFSESNQVQVNNSCKSMDICMMDEKNTASFLPSLTDIVMDENMCLHQDRSSEIVENSDYSQSEPIPAPEKPLLLKRKMDVPGLLVGAEDKNNTDETLNQKKKHRVSKDVQRCKKNEQPKKNQKVAPSGSEEEETNVRISNGQSSSSYCSEDDNPSQETNTGTTSPSKASVALNSSGKPRASRGSATDPQSLYARKRRERINERLRILQNLVPNGTKVDISTMLEEAVLYVKFLQLQIKLLSSDDTWMYAPIAYNGMDVGLDLSRKMFSPQRA</sequence>
<feature type="compositionally biased region" description="Polar residues" evidence="6">
    <location>
        <begin position="162"/>
        <end position="171"/>
    </location>
</feature>
<accession>A0AAD7PSQ2</accession>
<organism evidence="8 9">
    <name type="scientific">Quillaja saponaria</name>
    <name type="common">Soap bark tree</name>
    <dbReference type="NCBI Taxonomy" id="32244"/>
    <lineage>
        <taxon>Eukaryota</taxon>
        <taxon>Viridiplantae</taxon>
        <taxon>Streptophyta</taxon>
        <taxon>Embryophyta</taxon>
        <taxon>Tracheophyta</taxon>
        <taxon>Spermatophyta</taxon>
        <taxon>Magnoliopsida</taxon>
        <taxon>eudicotyledons</taxon>
        <taxon>Gunneridae</taxon>
        <taxon>Pentapetalae</taxon>
        <taxon>rosids</taxon>
        <taxon>fabids</taxon>
        <taxon>Fabales</taxon>
        <taxon>Quillajaceae</taxon>
        <taxon>Quillaja</taxon>
    </lineage>
</organism>
<dbReference type="EMBL" id="JARAOO010000006">
    <property type="protein sequence ID" value="KAJ7966538.1"/>
    <property type="molecule type" value="Genomic_DNA"/>
</dbReference>
<gene>
    <name evidence="8" type="ORF">O6P43_015996</name>
</gene>
<evidence type="ECO:0000256" key="2">
    <source>
        <dbReference type="ARBA" id="ARBA00023015"/>
    </source>
</evidence>
<evidence type="ECO:0000256" key="1">
    <source>
        <dbReference type="ARBA" id="ARBA00004123"/>
    </source>
</evidence>
<keyword evidence="4" id="KW-0804">Transcription</keyword>
<reference evidence="8" key="1">
    <citation type="journal article" date="2023" name="Science">
        <title>Elucidation of the pathway for biosynthesis of saponin adjuvants from the soapbark tree.</title>
        <authorList>
            <person name="Reed J."/>
            <person name="Orme A."/>
            <person name="El-Demerdash A."/>
            <person name="Owen C."/>
            <person name="Martin L.B.B."/>
            <person name="Misra R.C."/>
            <person name="Kikuchi S."/>
            <person name="Rejzek M."/>
            <person name="Martin A.C."/>
            <person name="Harkess A."/>
            <person name="Leebens-Mack J."/>
            <person name="Louveau T."/>
            <person name="Stephenson M.J."/>
            <person name="Osbourn A."/>
        </authorList>
    </citation>
    <scope>NUCLEOTIDE SEQUENCE</scope>
    <source>
        <strain evidence="8">S10</strain>
    </source>
</reference>
<evidence type="ECO:0000256" key="6">
    <source>
        <dbReference type="SAM" id="MobiDB-lite"/>
    </source>
</evidence>
<keyword evidence="5" id="KW-0539">Nucleus</keyword>
<feature type="compositionally biased region" description="Polar residues" evidence="6">
    <location>
        <begin position="244"/>
        <end position="256"/>
    </location>
</feature>
<dbReference type="Pfam" id="PF00010">
    <property type="entry name" value="HLH"/>
    <property type="match status" value="1"/>
</dbReference>
<dbReference type="GO" id="GO:0000978">
    <property type="term" value="F:RNA polymerase II cis-regulatory region sequence-specific DNA binding"/>
    <property type="evidence" value="ECO:0007669"/>
    <property type="project" value="TreeGrafter"/>
</dbReference>
<dbReference type="GO" id="GO:0048766">
    <property type="term" value="P:root hair initiation"/>
    <property type="evidence" value="ECO:0007669"/>
    <property type="project" value="UniProtKB-ARBA"/>
</dbReference>
<feature type="domain" description="BHLH" evidence="7">
    <location>
        <begin position="292"/>
        <end position="341"/>
    </location>
</feature>
<dbReference type="PANTHER" id="PTHR16223:SF300">
    <property type="entry name" value="TRANSCRIPTION FACTOR BHLH133"/>
    <property type="match status" value="1"/>
</dbReference>
<dbReference type="Gene3D" id="4.10.280.10">
    <property type="entry name" value="Helix-loop-helix DNA-binding domain"/>
    <property type="match status" value="1"/>
</dbReference>
<evidence type="ECO:0000259" key="7">
    <source>
        <dbReference type="PROSITE" id="PS50888"/>
    </source>
</evidence>
<dbReference type="GO" id="GO:0000981">
    <property type="term" value="F:DNA-binding transcription factor activity, RNA polymerase II-specific"/>
    <property type="evidence" value="ECO:0007669"/>
    <property type="project" value="TreeGrafter"/>
</dbReference>
<feature type="region of interest" description="Disordered" evidence="6">
    <location>
        <begin position="162"/>
        <end position="303"/>
    </location>
</feature>
<dbReference type="PANTHER" id="PTHR16223">
    <property type="entry name" value="TRANSCRIPTION FACTOR BHLH83-RELATED"/>
    <property type="match status" value="1"/>
</dbReference>
<dbReference type="SMART" id="SM00353">
    <property type="entry name" value="HLH"/>
    <property type="match status" value="1"/>
</dbReference>
<dbReference type="GO" id="GO:0046983">
    <property type="term" value="F:protein dimerization activity"/>
    <property type="evidence" value="ECO:0007669"/>
    <property type="project" value="InterPro"/>
</dbReference>
<protein>
    <submittedName>
        <fullName evidence="8">Transcription factor</fullName>
    </submittedName>
</protein>
<comment type="subcellular location">
    <subcellularLocation>
        <location evidence="1">Nucleus</location>
    </subcellularLocation>
</comment>
<dbReference type="CDD" id="cd11454">
    <property type="entry name" value="bHLH_AtIND_like"/>
    <property type="match status" value="1"/>
</dbReference>
<keyword evidence="2" id="KW-0805">Transcription regulation</keyword>
<dbReference type="Proteomes" id="UP001163823">
    <property type="component" value="Chromosome 6"/>
</dbReference>
<dbReference type="PROSITE" id="PS50888">
    <property type="entry name" value="BHLH"/>
    <property type="match status" value="1"/>
</dbReference>
<feature type="compositionally biased region" description="Polar residues" evidence="6">
    <location>
        <begin position="263"/>
        <end position="284"/>
    </location>
</feature>
<comment type="caution">
    <text evidence="8">The sequence shown here is derived from an EMBL/GenBank/DDBJ whole genome shotgun (WGS) entry which is preliminary data.</text>
</comment>
<evidence type="ECO:0000256" key="4">
    <source>
        <dbReference type="ARBA" id="ARBA00023163"/>
    </source>
</evidence>
<dbReference type="InterPro" id="IPR045843">
    <property type="entry name" value="IND-like"/>
</dbReference>
<dbReference type="InterPro" id="IPR011598">
    <property type="entry name" value="bHLH_dom"/>
</dbReference>
<evidence type="ECO:0000256" key="5">
    <source>
        <dbReference type="ARBA" id="ARBA00023242"/>
    </source>
</evidence>
<name>A0AAD7PSQ2_QUISA</name>
<feature type="compositionally biased region" description="Basic and acidic residues" evidence="6">
    <location>
        <begin position="214"/>
        <end position="227"/>
    </location>
</feature>
<dbReference type="GO" id="GO:0005634">
    <property type="term" value="C:nucleus"/>
    <property type="evidence" value="ECO:0007669"/>
    <property type="project" value="UniProtKB-SubCell"/>
</dbReference>
<proteinExistence type="predicted"/>
<evidence type="ECO:0000313" key="9">
    <source>
        <dbReference type="Proteomes" id="UP001163823"/>
    </source>
</evidence>
<dbReference type="FunFam" id="4.10.280.10:FF:000022">
    <property type="entry name" value="Basic helix-loop-helix transcription factor"/>
    <property type="match status" value="1"/>
</dbReference>
<evidence type="ECO:0000256" key="3">
    <source>
        <dbReference type="ARBA" id="ARBA00023125"/>
    </source>
</evidence>
<dbReference type="SUPFAM" id="SSF47459">
    <property type="entry name" value="HLH, helix-loop-helix DNA-binding domain"/>
    <property type="match status" value="1"/>
</dbReference>
<dbReference type="KEGG" id="qsa:O6P43_015996"/>
<dbReference type="AlphaFoldDB" id="A0AAD7PSQ2"/>
<keyword evidence="9" id="KW-1185">Reference proteome</keyword>
<dbReference type="InterPro" id="IPR036638">
    <property type="entry name" value="HLH_DNA-bd_sf"/>
</dbReference>
<evidence type="ECO:0000313" key="8">
    <source>
        <dbReference type="EMBL" id="KAJ7966538.1"/>
    </source>
</evidence>
<keyword evidence="3" id="KW-0238">DNA-binding</keyword>